<dbReference type="EMBL" id="LAZR01042776">
    <property type="protein sequence ID" value="KKL08700.1"/>
    <property type="molecule type" value="Genomic_DNA"/>
</dbReference>
<protein>
    <submittedName>
        <fullName evidence="1">Uncharacterized protein</fullName>
    </submittedName>
</protein>
<sequence>MPKMIMMANRELKRVHLDFEWELNIVWYGYLIQDCIDGVCVECKKYAKIMGIEFHKSDCPDYKKLHDPPRGDGYQCWESTSEGSPISPVFKTLDELCEWLANNSGDTILRDYTKEDWINTLKEKSIAMDMDTNKPTL</sequence>
<proteinExistence type="predicted"/>
<name>A0A0F9AH34_9ZZZZ</name>
<gene>
    <name evidence="1" type="ORF">LCGC14_2573230</name>
</gene>
<organism evidence="1">
    <name type="scientific">marine sediment metagenome</name>
    <dbReference type="NCBI Taxonomy" id="412755"/>
    <lineage>
        <taxon>unclassified sequences</taxon>
        <taxon>metagenomes</taxon>
        <taxon>ecological metagenomes</taxon>
    </lineage>
</organism>
<reference evidence="1" key="1">
    <citation type="journal article" date="2015" name="Nature">
        <title>Complex archaea that bridge the gap between prokaryotes and eukaryotes.</title>
        <authorList>
            <person name="Spang A."/>
            <person name="Saw J.H."/>
            <person name="Jorgensen S.L."/>
            <person name="Zaremba-Niedzwiedzka K."/>
            <person name="Martijn J."/>
            <person name="Lind A.E."/>
            <person name="van Eijk R."/>
            <person name="Schleper C."/>
            <person name="Guy L."/>
            <person name="Ettema T.J."/>
        </authorList>
    </citation>
    <scope>NUCLEOTIDE SEQUENCE</scope>
</reference>
<dbReference type="AlphaFoldDB" id="A0A0F9AH34"/>
<comment type="caution">
    <text evidence="1">The sequence shown here is derived from an EMBL/GenBank/DDBJ whole genome shotgun (WGS) entry which is preliminary data.</text>
</comment>
<accession>A0A0F9AH34</accession>
<evidence type="ECO:0000313" key="1">
    <source>
        <dbReference type="EMBL" id="KKL08700.1"/>
    </source>
</evidence>